<protein>
    <submittedName>
        <fullName evidence="2">Uncharacterized protein</fullName>
    </submittedName>
</protein>
<gene>
    <name evidence="2" type="primary">ORF17087</name>
</gene>
<reference evidence="2" key="1">
    <citation type="submission" date="2014-12" db="EMBL/GenBank/DDBJ databases">
        <title>Insight into the proteome of Arion vulgaris.</title>
        <authorList>
            <person name="Aradska J."/>
            <person name="Bulat T."/>
            <person name="Smidak R."/>
            <person name="Sarate P."/>
            <person name="Gangsoo J."/>
            <person name="Sialana F."/>
            <person name="Bilban M."/>
            <person name="Lubec G."/>
        </authorList>
    </citation>
    <scope>NUCLEOTIDE SEQUENCE</scope>
    <source>
        <tissue evidence="2">Skin</tissue>
    </source>
</reference>
<sequence length="103" mass="11398">ECQKELLLVKIDNTVRDNSVEVQYDDEDFPILTSTTPKPSQAATVPGHGPAGRTSNTDSKQQRSSGKQHPQRNKTYDQKNEPKIAAQQMTVEDKNDAAAEPPH</sequence>
<dbReference type="AlphaFoldDB" id="A0A0B6Y870"/>
<proteinExistence type="predicted"/>
<feature type="compositionally biased region" description="Polar residues" evidence="1">
    <location>
        <begin position="32"/>
        <end position="43"/>
    </location>
</feature>
<feature type="non-terminal residue" evidence="2">
    <location>
        <position position="103"/>
    </location>
</feature>
<organism evidence="2">
    <name type="scientific">Arion vulgaris</name>
    <dbReference type="NCBI Taxonomy" id="1028688"/>
    <lineage>
        <taxon>Eukaryota</taxon>
        <taxon>Metazoa</taxon>
        <taxon>Spiralia</taxon>
        <taxon>Lophotrochozoa</taxon>
        <taxon>Mollusca</taxon>
        <taxon>Gastropoda</taxon>
        <taxon>Heterobranchia</taxon>
        <taxon>Euthyneura</taxon>
        <taxon>Panpulmonata</taxon>
        <taxon>Eupulmonata</taxon>
        <taxon>Stylommatophora</taxon>
        <taxon>Helicina</taxon>
        <taxon>Arionoidea</taxon>
        <taxon>Arionidae</taxon>
        <taxon>Arion</taxon>
    </lineage>
</organism>
<feature type="compositionally biased region" description="Polar residues" evidence="1">
    <location>
        <begin position="53"/>
        <end position="68"/>
    </location>
</feature>
<evidence type="ECO:0000256" key="1">
    <source>
        <dbReference type="SAM" id="MobiDB-lite"/>
    </source>
</evidence>
<name>A0A0B6Y870_9EUPU</name>
<feature type="compositionally biased region" description="Basic and acidic residues" evidence="1">
    <location>
        <begin position="91"/>
        <end position="103"/>
    </location>
</feature>
<accession>A0A0B6Y870</accession>
<feature type="region of interest" description="Disordered" evidence="1">
    <location>
        <begin position="25"/>
        <end position="103"/>
    </location>
</feature>
<dbReference type="EMBL" id="HACG01005652">
    <property type="protein sequence ID" value="CEK52517.1"/>
    <property type="molecule type" value="Transcribed_RNA"/>
</dbReference>
<evidence type="ECO:0000313" key="2">
    <source>
        <dbReference type="EMBL" id="CEK52517.1"/>
    </source>
</evidence>
<feature type="non-terminal residue" evidence="2">
    <location>
        <position position="1"/>
    </location>
</feature>